<evidence type="ECO:0000259" key="9">
    <source>
        <dbReference type="Pfam" id="PF07685"/>
    </source>
</evidence>
<evidence type="ECO:0000256" key="4">
    <source>
        <dbReference type="ARBA" id="ARBA00022840"/>
    </source>
</evidence>
<evidence type="ECO:0000313" key="11">
    <source>
        <dbReference type="Proteomes" id="UP000216122"/>
    </source>
</evidence>
<accession>A0A256VA49</accession>
<dbReference type="InterPro" id="IPR011698">
    <property type="entry name" value="GATase_3"/>
</dbReference>
<dbReference type="HAMAP" id="MF_00027">
    <property type="entry name" value="CobB_CbiA"/>
    <property type="match status" value="1"/>
</dbReference>
<dbReference type="EMBL" id="NGQC01000109">
    <property type="protein sequence ID" value="OYS99688.1"/>
    <property type="molecule type" value="Genomic_DNA"/>
</dbReference>
<sequence length="454" mass="50700">MKKVLIAGVTSGSGKTTAVLGILKALNEKYTIQSYKVGPDYVDTKFHTRITNRPTRNLDNYLVPDPQVLNYLFTANTENIDLGIIEGVMGLYDGLGTDKDAYSTASIAKQLNIPVILVINARATSTSAAAILKGFIDFDKKVPIKGVIINNVMSENHYKLIAGAIHRYLDLPILGYLPHDSTISLPSRQLGLVPDDELPNVDKKIVKVAEDVKAHVDLQKLLSLATSVSEKVVDPFNIPKTRLRLGIAKDKAFNFYYADNIHLLEKTGIELIPFSPISDNHLPDVDALYFGGGYPEEFASRLAANESLKKEVYEFSQANKPIYAECGGLMYLGKVLKQGENEFPMVGIFDGMSEMTPRLKKFGYCEAYTQVDCMLGNRGQKIVGHEFHHSMFKQLDQQLKPVLLMKKVRDNQIVDTWSGGYQIRKTFASYLHVHFYQNPNLFIQFLNNLGADVQ</sequence>
<dbReference type="UniPathway" id="UPA00148">
    <property type="reaction ID" value="UER00231"/>
</dbReference>
<dbReference type="PANTHER" id="PTHR43873:SF1">
    <property type="entry name" value="COBYRINATE A,C-DIAMIDE SYNTHASE"/>
    <property type="match status" value="1"/>
</dbReference>
<dbReference type="EC" id="6.3.5.11" evidence="7"/>
<proteinExistence type="inferred from homology"/>
<comment type="pathway">
    <text evidence="7">Cofactor biosynthesis; adenosylcobalamin biosynthesis; cob(II)yrinate a,c-diamide from sirohydrochlorin (anaerobic route): step 10/10.</text>
</comment>
<reference evidence="11" key="1">
    <citation type="submission" date="2017-05" db="EMBL/GenBank/DDBJ databases">
        <authorList>
            <person name="Lin X.B."/>
            <person name="Stothard P."/>
            <person name="Tasseva G."/>
            <person name="Walter J."/>
        </authorList>
    </citation>
    <scope>NUCLEOTIDE SEQUENCE [LARGE SCALE GENOMIC DNA]</scope>
    <source>
        <strain evidence="11">103v</strain>
    </source>
</reference>
<feature type="active site" description="Nucleophile" evidence="7">
    <location>
        <position position="326"/>
    </location>
</feature>
<evidence type="ECO:0000313" key="10">
    <source>
        <dbReference type="EMBL" id="OYS99688.1"/>
    </source>
</evidence>
<feature type="domain" description="CobB/CobQ-like glutamine amidotransferase" evidence="9">
    <location>
        <begin position="245"/>
        <end position="438"/>
    </location>
</feature>
<evidence type="ECO:0000256" key="3">
    <source>
        <dbReference type="ARBA" id="ARBA00022741"/>
    </source>
</evidence>
<dbReference type="Pfam" id="PF07685">
    <property type="entry name" value="GATase_3"/>
    <property type="match status" value="1"/>
</dbReference>
<reference evidence="10 11" key="2">
    <citation type="submission" date="2017-09" db="EMBL/GenBank/DDBJ databases">
        <title>Tripartite evolution among Lactobacillus johnsonii, Lactobacillus taiwanensis, Lactobacillus reuteri and their rodent host.</title>
        <authorList>
            <person name="Wang T."/>
            <person name="Knowles S."/>
            <person name="Cheng C."/>
        </authorList>
    </citation>
    <scope>NUCLEOTIDE SEQUENCE [LARGE SCALE GENOMIC DNA]</scope>
    <source>
        <strain evidence="10 11">103v</strain>
    </source>
</reference>
<evidence type="ECO:0000256" key="1">
    <source>
        <dbReference type="ARBA" id="ARBA00001946"/>
    </source>
</evidence>
<comment type="caution">
    <text evidence="10">The sequence shown here is derived from an EMBL/GenBank/DDBJ whole genome shotgun (WGS) entry which is preliminary data.</text>
</comment>
<keyword evidence="2 7" id="KW-0436">Ligase</keyword>
<dbReference type="Gene3D" id="3.40.50.300">
    <property type="entry name" value="P-loop containing nucleotide triphosphate hydrolases"/>
    <property type="match status" value="1"/>
</dbReference>
<dbReference type="AlphaFoldDB" id="A0A256VA49"/>
<dbReference type="GO" id="GO:0042242">
    <property type="term" value="F:cobyrinic acid a,c-diamide synthase activity"/>
    <property type="evidence" value="ECO:0007669"/>
    <property type="project" value="UniProtKB-UniRule"/>
</dbReference>
<dbReference type="RefSeq" id="WP_094503798.1">
    <property type="nucleotide sequence ID" value="NZ_NGPH01000010.1"/>
</dbReference>
<dbReference type="InterPro" id="IPR002586">
    <property type="entry name" value="CobQ/CobB/MinD/ParA_Nub-bd_dom"/>
</dbReference>
<dbReference type="GO" id="GO:0009236">
    <property type="term" value="P:cobalamin biosynthetic process"/>
    <property type="evidence" value="ECO:0007669"/>
    <property type="project" value="UniProtKB-UniRule"/>
</dbReference>
<dbReference type="NCBIfam" id="NF002204">
    <property type="entry name" value="PRK01077.1"/>
    <property type="match status" value="1"/>
</dbReference>
<dbReference type="Pfam" id="PF01656">
    <property type="entry name" value="CbiA"/>
    <property type="match status" value="1"/>
</dbReference>
<dbReference type="NCBIfam" id="TIGR00379">
    <property type="entry name" value="cobB"/>
    <property type="match status" value="1"/>
</dbReference>
<organism evidence="10 11">
    <name type="scientific">Limosilactobacillus reuteri</name>
    <name type="common">Lactobacillus reuteri</name>
    <dbReference type="NCBI Taxonomy" id="1598"/>
    <lineage>
        <taxon>Bacteria</taxon>
        <taxon>Bacillati</taxon>
        <taxon>Bacillota</taxon>
        <taxon>Bacilli</taxon>
        <taxon>Lactobacillales</taxon>
        <taxon>Lactobacillaceae</taxon>
        <taxon>Limosilactobacillus</taxon>
    </lineage>
</organism>
<gene>
    <name evidence="7" type="primary">cbiA</name>
    <name evidence="10" type="ORF">CBG21_10850</name>
</gene>
<keyword evidence="3 7" id="KW-0547">Nucleotide-binding</keyword>
<dbReference type="CDD" id="cd03130">
    <property type="entry name" value="GATase1_CobB"/>
    <property type="match status" value="1"/>
</dbReference>
<evidence type="ECO:0000256" key="5">
    <source>
        <dbReference type="ARBA" id="ARBA00022842"/>
    </source>
</evidence>
<dbReference type="InterPro" id="IPR027417">
    <property type="entry name" value="P-loop_NTPase"/>
</dbReference>
<evidence type="ECO:0000259" key="8">
    <source>
        <dbReference type="Pfam" id="PF01656"/>
    </source>
</evidence>
<comment type="miscellaneous">
    <text evidence="7">The a and c carboxylates of cobyrinate are activated for nucleophilic attack via formation of a phosphorylated intermediate by ATP. CbiA catalyzes first the amidation of the c-carboxylate, and then that of the a-carboxylate.</text>
</comment>
<comment type="catalytic activity">
    <reaction evidence="7">
        <text>cob(II)yrinate + 2 L-glutamine + 2 ATP + 2 H2O = cob(II)yrinate a,c diamide + 2 L-glutamate + 2 ADP + 2 phosphate + 2 H(+)</text>
        <dbReference type="Rhea" id="RHEA:26289"/>
        <dbReference type="ChEBI" id="CHEBI:15377"/>
        <dbReference type="ChEBI" id="CHEBI:15378"/>
        <dbReference type="ChEBI" id="CHEBI:29985"/>
        <dbReference type="ChEBI" id="CHEBI:30616"/>
        <dbReference type="ChEBI" id="CHEBI:43474"/>
        <dbReference type="ChEBI" id="CHEBI:58359"/>
        <dbReference type="ChEBI" id="CHEBI:58537"/>
        <dbReference type="ChEBI" id="CHEBI:58894"/>
        <dbReference type="ChEBI" id="CHEBI:456216"/>
        <dbReference type="EC" id="6.3.5.11"/>
    </reaction>
</comment>
<dbReference type="PANTHER" id="PTHR43873">
    <property type="entry name" value="COBYRINATE A,C-DIAMIDE SYNTHASE"/>
    <property type="match status" value="1"/>
</dbReference>
<dbReference type="SUPFAM" id="SSF52540">
    <property type="entry name" value="P-loop containing nucleoside triphosphate hydrolases"/>
    <property type="match status" value="1"/>
</dbReference>
<dbReference type="InterPro" id="IPR029062">
    <property type="entry name" value="Class_I_gatase-like"/>
</dbReference>
<feature type="site" description="Increases nucleophilicity of active site Cys" evidence="7">
    <location>
        <position position="432"/>
    </location>
</feature>
<comment type="function">
    <text evidence="7">Catalyzes the ATP-dependent amidation of the two carboxylate groups at positions a and c of cobyrinate, using either L-glutamine or ammonia as the nitrogen source.</text>
</comment>
<keyword evidence="6 7" id="KW-0315">Glutamine amidotransferase</keyword>
<dbReference type="Proteomes" id="UP000216122">
    <property type="component" value="Unassembled WGS sequence"/>
</dbReference>
<protein>
    <recommendedName>
        <fullName evidence="7">Cobyrinate a,c-diamide synthase</fullName>
        <ecNumber evidence="7">6.3.5.11</ecNumber>
    </recommendedName>
    <alternativeName>
        <fullName evidence="7">Cobyrinic acid a,c-diamide synthetase</fullName>
    </alternativeName>
</protein>
<keyword evidence="5 7" id="KW-0460">Magnesium</keyword>
<dbReference type="SUPFAM" id="SSF52317">
    <property type="entry name" value="Class I glutamine amidotransferase-like"/>
    <property type="match status" value="1"/>
</dbReference>
<dbReference type="GO" id="GO:0005524">
    <property type="term" value="F:ATP binding"/>
    <property type="evidence" value="ECO:0007669"/>
    <property type="project" value="UniProtKB-UniRule"/>
</dbReference>
<keyword evidence="4 7" id="KW-0067">ATP-binding</keyword>
<keyword evidence="7" id="KW-0169">Cobalamin biosynthesis</keyword>
<name>A0A256VA49_LIMRT</name>
<evidence type="ECO:0000256" key="2">
    <source>
        <dbReference type="ARBA" id="ARBA00022598"/>
    </source>
</evidence>
<feature type="domain" description="CobQ/CobB/MinD/ParA nucleotide binding" evidence="8">
    <location>
        <begin position="5"/>
        <end position="189"/>
    </location>
</feature>
<dbReference type="Gene3D" id="3.40.50.880">
    <property type="match status" value="1"/>
</dbReference>
<comment type="domain">
    <text evidence="7">Comprises of two domains. The C-terminal domain contains the binding site for glutamine and catalyzes the hydrolysis of this substrate to glutamate and ammonia. The N-terminal domain is anticipated to bind ATP and cobyrinate and catalyzes the ultimate synthesis of the diamide product. The ammonia produced via the glutaminase domain is probably translocated to the adjacent domain via a molecular tunnel, where it reacts with an activated intermediate.</text>
</comment>
<dbReference type="PROSITE" id="PS51274">
    <property type="entry name" value="GATASE_COBBQ"/>
    <property type="match status" value="1"/>
</dbReference>
<evidence type="ECO:0000256" key="7">
    <source>
        <dbReference type="HAMAP-Rule" id="MF_00027"/>
    </source>
</evidence>
<evidence type="ECO:0000256" key="6">
    <source>
        <dbReference type="ARBA" id="ARBA00022962"/>
    </source>
</evidence>
<comment type="similarity">
    <text evidence="7">Belongs to the CobB/CbiA family.</text>
</comment>
<comment type="cofactor">
    <cofactor evidence="1 7">
        <name>Mg(2+)</name>
        <dbReference type="ChEBI" id="CHEBI:18420"/>
    </cofactor>
</comment>
<dbReference type="InterPro" id="IPR004484">
    <property type="entry name" value="CbiA/CobB_synth"/>
</dbReference>